<dbReference type="Pfam" id="PF02518">
    <property type="entry name" value="HATPase_c"/>
    <property type="match status" value="1"/>
</dbReference>
<dbReference type="InterPro" id="IPR000014">
    <property type="entry name" value="PAS"/>
</dbReference>
<dbReference type="InterPro" id="IPR003594">
    <property type="entry name" value="HATPase_dom"/>
</dbReference>
<keyword evidence="5" id="KW-0547">Nucleotide-binding</keyword>
<dbReference type="AlphaFoldDB" id="A0A1M5VFN6"/>
<evidence type="ECO:0000256" key="7">
    <source>
        <dbReference type="ARBA" id="ARBA00022840"/>
    </source>
</evidence>
<proteinExistence type="predicted"/>
<reference evidence="12 13" key="1">
    <citation type="submission" date="2016-11" db="EMBL/GenBank/DDBJ databases">
        <authorList>
            <person name="Jaros S."/>
            <person name="Januszkiewicz K."/>
            <person name="Wedrychowicz H."/>
        </authorList>
    </citation>
    <scope>NUCLEOTIDE SEQUENCE [LARGE SCALE GENOMIC DNA]</scope>
    <source>
        <strain evidence="12 13">DSM 24574</strain>
    </source>
</reference>
<dbReference type="GO" id="GO:0004673">
    <property type="term" value="F:protein histidine kinase activity"/>
    <property type="evidence" value="ECO:0007669"/>
    <property type="project" value="UniProtKB-EC"/>
</dbReference>
<dbReference type="SMART" id="SM00387">
    <property type="entry name" value="HATPase_c"/>
    <property type="match status" value="1"/>
</dbReference>
<comment type="subcellular location">
    <subcellularLocation>
        <location evidence="2">Membrane</location>
    </subcellularLocation>
</comment>
<evidence type="ECO:0000259" key="10">
    <source>
        <dbReference type="PROSITE" id="PS50109"/>
    </source>
</evidence>
<organism evidence="12 13">
    <name type="scientific">Chryseolinea serpens</name>
    <dbReference type="NCBI Taxonomy" id="947013"/>
    <lineage>
        <taxon>Bacteria</taxon>
        <taxon>Pseudomonadati</taxon>
        <taxon>Bacteroidota</taxon>
        <taxon>Cytophagia</taxon>
        <taxon>Cytophagales</taxon>
        <taxon>Fulvivirgaceae</taxon>
        <taxon>Chryseolinea</taxon>
    </lineage>
</organism>
<dbReference type="GO" id="GO:0000156">
    <property type="term" value="F:phosphorelay response regulator activity"/>
    <property type="evidence" value="ECO:0007669"/>
    <property type="project" value="TreeGrafter"/>
</dbReference>
<gene>
    <name evidence="12" type="ORF">SAMN04488109_5052</name>
</gene>
<dbReference type="InterPro" id="IPR004358">
    <property type="entry name" value="Sig_transdc_His_kin-like_C"/>
</dbReference>
<evidence type="ECO:0000256" key="3">
    <source>
        <dbReference type="ARBA" id="ARBA00012438"/>
    </source>
</evidence>
<evidence type="ECO:0000256" key="5">
    <source>
        <dbReference type="ARBA" id="ARBA00022741"/>
    </source>
</evidence>
<evidence type="ECO:0000256" key="2">
    <source>
        <dbReference type="ARBA" id="ARBA00004370"/>
    </source>
</evidence>
<dbReference type="STRING" id="947013.SAMN04488109_5052"/>
<dbReference type="GO" id="GO:0007234">
    <property type="term" value="P:osmosensory signaling via phosphorelay pathway"/>
    <property type="evidence" value="ECO:0007669"/>
    <property type="project" value="TreeGrafter"/>
</dbReference>
<evidence type="ECO:0000256" key="8">
    <source>
        <dbReference type="ARBA" id="ARBA00023012"/>
    </source>
</evidence>
<keyword evidence="7" id="KW-0067">ATP-binding</keyword>
<dbReference type="Proteomes" id="UP000184212">
    <property type="component" value="Unassembled WGS sequence"/>
</dbReference>
<keyword evidence="13" id="KW-1185">Reference proteome</keyword>
<sequence>MNFGFNDFRTRVILRVILLGLTMALFMYMVTRPNMLFAALLTGIIIVLQLTEIFRFVSQTNRKLTRFLESVKYSDFISGFASDNKLGKSFKDLNIAFNEVLEAFRRARSEKEEHGQYLNTVVQQVRTGILSFDTEGNVQLVNANAKKFLGITNIKNIHELIHINPKLYHSINSVESGKSELYKGSNELYLTIQSTELRIRGTDVKLVTLQNIQPELQQQELEAWQNLTRVLRHEIMNSITPISSLTSTLREILDHDMEKKADHYELQQEGAEDLREGLSTIENRSRGLIKFIDAYREYTSLPKPKMATVRLKDLLEHVAQLMKTELKKTHINFHYSCSSEYLTIQADVEMIEQVLINLLKNAIEALAETEKPVLEMTGFYDENAVIIQIRDNGSGIIKEALEHIFVPFYTTKRQGSGIGLSLSRQIMQMHNGSITVVSEPDVETIFTLRF</sequence>
<keyword evidence="6 12" id="KW-0418">Kinase</keyword>
<feature type="transmembrane region" description="Helical" evidence="9">
    <location>
        <begin position="12"/>
        <end position="30"/>
    </location>
</feature>
<dbReference type="PROSITE" id="PS50112">
    <property type="entry name" value="PAS"/>
    <property type="match status" value="1"/>
</dbReference>
<dbReference type="Gene3D" id="3.30.450.20">
    <property type="entry name" value="PAS domain"/>
    <property type="match status" value="1"/>
</dbReference>
<feature type="domain" description="Histidine kinase" evidence="10">
    <location>
        <begin position="230"/>
        <end position="450"/>
    </location>
</feature>
<evidence type="ECO:0000256" key="6">
    <source>
        <dbReference type="ARBA" id="ARBA00022777"/>
    </source>
</evidence>
<dbReference type="Gene3D" id="3.30.565.10">
    <property type="entry name" value="Histidine kinase-like ATPase, C-terminal domain"/>
    <property type="match status" value="1"/>
</dbReference>
<evidence type="ECO:0000256" key="9">
    <source>
        <dbReference type="SAM" id="Phobius"/>
    </source>
</evidence>
<dbReference type="PANTHER" id="PTHR42878">
    <property type="entry name" value="TWO-COMPONENT HISTIDINE KINASE"/>
    <property type="match status" value="1"/>
</dbReference>
<dbReference type="EC" id="2.7.13.3" evidence="3"/>
<comment type="catalytic activity">
    <reaction evidence="1">
        <text>ATP + protein L-histidine = ADP + protein N-phospho-L-histidine.</text>
        <dbReference type="EC" id="2.7.13.3"/>
    </reaction>
</comment>
<dbReference type="PANTHER" id="PTHR42878:SF7">
    <property type="entry name" value="SENSOR HISTIDINE KINASE GLRK"/>
    <property type="match status" value="1"/>
</dbReference>
<accession>A0A1M5VFN6</accession>
<dbReference type="InterPro" id="IPR036890">
    <property type="entry name" value="HATPase_C_sf"/>
</dbReference>
<keyword evidence="9" id="KW-0812">Transmembrane</keyword>
<dbReference type="EMBL" id="FQWQ01000004">
    <property type="protein sequence ID" value="SHH73723.1"/>
    <property type="molecule type" value="Genomic_DNA"/>
</dbReference>
<dbReference type="GO" id="GO:0005524">
    <property type="term" value="F:ATP binding"/>
    <property type="evidence" value="ECO:0007669"/>
    <property type="project" value="UniProtKB-KW"/>
</dbReference>
<feature type="transmembrane region" description="Helical" evidence="9">
    <location>
        <begin position="36"/>
        <end position="57"/>
    </location>
</feature>
<dbReference type="InterPro" id="IPR005467">
    <property type="entry name" value="His_kinase_dom"/>
</dbReference>
<evidence type="ECO:0000313" key="13">
    <source>
        <dbReference type="Proteomes" id="UP000184212"/>
    </source>
</evidence>
<dbReference type="GO" id="GO:0016020">
    <property type="term" value="C:membrane"/>
    <property type="evidence" value="ECO:0007669"/>
    <property type="project" value="UniProtKB-SubCell"/>
</dbReference>
<keyword evidence="4" id="KW-0808">Transferase</keyword>
<dbReference type="PRINTS" id="PR00344">
    <property type="entry name" value="BCTRLSENSOR"/>
</dbReference>
<evidence type="ECO:0000259" key="11">
    <source>
        <dbReference type="PROSITE" id="PS50112"/>
    </source>
</evidence>
<feature type="domain" description="PAS" evidence="11">
    <location>
        <begin position="114"/>
        <end position="152"/>
    </location>
</feature>
<evidence type="ECO:0000256" key="1">
    <source>
        <dbReference type="ARBA" id="ARBA00000085"/>
    </source>
</evidence>
<dbReference type="SUPFAM" id="SSF55874">
    <property type="entry name" value="ATPase domain of HSP90 chaperone/DNA topoisomerase II/histidine kinase"/>
    <property type="match status" value="1"/>
</dbReference>
<evidence type="ECO:0000313" key="12">
    <source>
        <dbReference type="EMBL" id="SHH73723.1"/>
    </source>
</evidence>
<dbReference type="InterPro" id="IPR050351">
    <property type="entry name" value="BphY/WalK/GraS-like"/>
</dbReference>
<evidence type="ECO:0000256" key="4">
    <source>
        <dbReference type="ARBA" id="ARBA00022679"/>
    </source>
</evidence>
<name>A0A1M5VFN6_9BACT</name>
<keyword evidence="8" id="KW-0902">Two-component regulatory system</keyword>
<keyword evidence="9" id="KW-0472">Membrane</keyword>
<dbReference type="GO" id="GO:0030295">
    <property type="term" value="F:protein kinase activator activity"/>
    <property type="evidence" value="ECO:0007669"/>
    <property type="project" value="TreeGrafter"/>
</dbReference>
<keyword evidence="9" id="KW-1133">Transmembrane helix</keyword>
<protein>
    <recommendedName>
        <fullName evidence="3">histidine kinase</fullName>
        <ecNumber evidence="3">2.7.13.3</ecNumber>
    </recommendedName>
</protein>
<dbReference type="PROSITE" id="PS50109">
    <property type="entry name" value="HIS_KIN"/>
    <property type="match status" value="1"/>
</dbReference>